<dbReference type="EMBL" id="LLKQ01000001">
    <property type="protein sequence ID" value="OCL96482.1"/>
    <property type="molecule type" value="Genomic_DNA"/>
</dbReference>
<proteinExistence type="predicted"/>
<accession>A0A1C7WVL2</accession>
<name>A0A1C7WVL2_9BACT</name>
<reference evidence="1 2" key="1">
    <citation type="submission" date="2015-10" db="EMBL/GenBank/DDBJ databases">
        <authorList>
            <person name="Rovetto F.F."/>
            <person name="Cocolin L.L."/>
            <person name="Illeghems K.K."/>
            <person name="Van Nieuwerbuegh F.F."/>
            <person name="Houf K.K."/>
        </authorList>
    </citation>
    <scope>NUCLEOTIDE SEQUENCE [LARGE SCALE GENOMIC DNA]</scope>
    <source>
        <strain evidence="1 2">LMG 24486</strain>
    </source>
</reference>
<dbReference type="Proteomes" id="UP000092987">
    <property type="component" value="Unassembled WGS sequence"/>
</dbReference>
<evidence type="ECO:0000313" key="1">
    <source>
        <dbReference type="EMBL" id="OCL96482.1"/>
    </source>
</evidence>
<protein>
    <submittedName>
        <fullName evidence="1">Uncharacterized protein</fullName>
    </submittedName>
</protein>
<keyword evidence="2" id="KW-1185">Reference proteome</keyword>
<gene>
    <name evidence="1" type="ORF">AA347_01973</name>
</gene>
<organism evidence="1 2">
    <name type="scientific">Aliarcobacter thereius LMG 24486</name>
    <dbReference type="NCBI Taxonomy" id="1032240"/>
    <lineage>
        <taxon>Bacteria</taxon>
        <taxon>Pseudomonadati</taxon>
        <taxon>Campylobacterota</taxon>
        <taxon>Epsilonproteobacteria</taxon>
        <taxon>Campylobacterales</taxon>
        <taxon>Arcobacteraceae</taxon>
        <taxon>Aliarcobacter</taxon>
    </lineage>
</organism>
<evidence type="ECO:0000313" key="2">
    <source>
        <dbReference type="Proteomes" id="UP000092987"/>
    </source>
</evidence>
<dbReference type="RefSeq" id="WP_165595962.1">
    <property type="nucleotide sequence ID" value="NZ_CP035926.1"/>
</dbReference>
<sequence>MALSDSQKKMYLDKITQARKKIIDIQTRAQREIANEEKKIIEAEKVLSRG</sequence>
<comment type="caution">
    <text evidence="1">The sequence shown here is derived from an EMBL/GenBank/DDBJ whole genome shotgun (WGS) entry which is preliminary data.</text>
</comment>